<evidence type="ECO:0000313" key="2">
    <source>
        <dbReference type="Proteomes" id="UP000463388"/>
    </source>
</evidence>
<dbReference type="RefSeq" id="WP_160347027.1">
    <property type="nucleotide sequence ID" value="NZ_WSRR01000029.1"/>
</dbReference>
<accession>A0A6N8JSK9</accession>
<reference evidence="1 2" key="1">
    <citation type="submission" date="2019-12" db="EMBL/GenBank/DDBJ databases">
        <title>Microbes associate with the intestines of laboratory mice.</title>
        <authorList>
            <person name="Navarre W."/>
            <person name="Wong E."/>
        </authorList>
    </citation>
    <scope>NUCLEOTIDE SEQUENCE [LARGE SCALE GENOMIC DNA]</scope>
    <source>
        <strain evidence="1 2">NM66_B29</strain>
    </source>
</reference>
<sequence>MEGYAEAARVLDGSTITLTATFNDGTTQERAYCIAMAENFDEKCREFLDEYFAAWDIVGRQGKEAILDETSDAPKLFTLESIDA</sequence>
<keyword evidence="2" id="KW-1185">Reference proteome</keyword>
<protein>
    <submittedName>
        <fullName evidence="1">Uncharacterized protein</fullName>
    </submittedName>
</protein>
<dbReference type="OrthoDB" id="9995546at2"/>
<name>A0A6N8JSK9_9ACTN</name>
<comment type="caution">
    <text evidence="1">The sequence shown here is derived from an EMBL/GenBank/DDBJ whole genome shotgun (WGS) entry which is preliminary data.</text>
</comment>
<evidence type="ECO:0000313" key="1">
    <source>
        <dbReference type="EMBL" id="MVX61716.1"/>
    </source>
</evidence>
<organism evidence="1 2">
    <name type="scientific">Adlercreutzia mucosicola</name>
    <dbReference type="NCBI Taxonomy" id="580026"/>
    <lineage>
        <taxon>Bacteria</taxon>
        <taxon>Bacillati</taxon>
        <taxon>Actinomycetota</taxon>
        <taxon>Coriobacteriia</taxon>
        <taxon>Eggerthellales</taxon>
        <taxon>Eggerthellaceae</taxon>
        <taxon>Adlercreutzia</taxon>
    </lineage>
</organism>
<gene>
    <name evidence="1" type="ORF">GKZ27_09690</name>
</gene>
<dbReference type="AlphaFoldDB" id="A0A6N8JSK9"/>
<dbReference type="EMBL" id="WSRR01000029">
    <property type="protein sequence ID" value="MVX61716.1"/>
    <property type="molecule type" value="Genomic_DNA"/>
</dbReference>
<dbReference type="Proteomes" id="UP000463388">
    <property type="component" value="Unassembled WGS sequence"/>
</dbReference>
<proteinExistence type="predicted"/>